<keyword evidence="1" id="KW-0732">Signal</keyword>
<dbReference type="AlphaFoldDB" id="A0A7X6SWT5"/>
<reference evidence="2 3" key="1">
    <citation type="journal article" date="2020" name="Biotechnol. Biofuels">
        <title>New insights from the biogas microbiome by comprehensive genome-resolved metagenomics of nearly 1600 species originating from multiple anaerobic digesters.</title>
        <authorList>
            <person name="Campanaro S."/>
            <person name="Treu L."/>
            <person name="Rodriguez-R L.M."/>
            <person name="Kovalovszki A."/>
            <person name="Ziels R.M."/>
            <person name="Maus I."/>
            <person name="Zhu X."/>
            <person name="Kougias P.G."/>
            <person name="Basile A."/>
            <person name="Luo G."/>
            <person name="Schluter A."/>
            <person name="Konstantinidis K.T."/>
            <person name="Angelidaki I."/>
        </authorList>
    </citation>
    <scope>NUCLEOTIDE SEQUENCE [LARGE SCALE GENOMIC DNA]</scope>
    <source>
        <strain evidence="2">AS15tlH2ME_198</strain>
    </source>
</reference>
<proteinExistence type="predicted"/>
<protein>
    <submittedName>
        <fullName evidence="2">META domain-containing protein</fullName>
    </submittedName>
</protein>
<organism evidence="2 3">
    <name type="scientific">Corynebacterium humireducens</name>
    <dbReference type="NCBI Taxonomy" id="1223514"/>
    <lineage>
        <taxon>Bacteria</taxon>
        <taxon>Bacillati</taxon>
        <taxon>Actinomycetota</taxon>
        <taxon>Actinomycetes</taxon>
        <taxon>Mycobacteriales</taxon>
        <taxon>Corynebacteriaceae</taxon>
        <taxon>Corynebacterium</taxon>
    </lineage>
</organism>
<accession>A0A7X6SWT5</accession>
<sequence length="153" mass="16106">MRRVLAALAAGALLTACAPDPTADVAGSAWQVTDIWTTPGQPSTLPPQSAGLARLVFGEQSLSGHTGCVPLQGTVTFTRAGEPARAEDADTLRIDHVESDSAADDCPALHTHHQLRELLEPGAEFDVRHAERELTLTLRTDAVDRPAIGLAAI</sequence>
<dbReference type="PROSITE" id="PS51257">
    <property type="entry name" value="PROKAR_LIPOPROTEIN"/>
    <property type="match status" value="1"/>
</dbReference>
<gene>
    <name evidence="2" type="ORF">GX859_11435</name>
</gene>
<name>A0A7X6SWT5_9CORY</name>
<dbReference type="EMBL" id="JAAZHI010000223">
    <property type="protein sequence ID" value="NLA56881.1"/>
    <property type="molecule type" value="Genomic_DNA"/>
</dbReference>
<dbReference type="Proteomes" id="UP000557899">
    <property type="component" value="Unassembled WGS sequence"/>
</dbReference>
<evidence type="ECO:0000313" key="3">
    <source>
        <dbReference type="Proteomes" id="UP000557899"/>
    </source>
</evidence>
<comment type="caution">
    <text evidence="2">The sequence shown here is derived from an EMBL/GenBank/DDBJ whole genome shotgun (WGS) entry which is preliminary data.</text>
</comment>
<evidence type="ECO:0000313" key="2">
    <source>
        <dbReference type="EMBL" id="NLA56881.1"/>
    </source>
</evidence>
<feature type="signal peptide" evidence="1">
    <location>
        <begin position="1"/>
        <end position="18"/>
    </location>
</feature>
<feature type="chain" id="PRO_5038634402" evidence="1">
    <location>
        <begin position="19"/>
        <end position="153"/>
    </location>
</feature>
<evidence type="ECO:0000256" key="1">
    <source>
        <dbReference type="SAM" id="SignalP"/>
    </source>
</evidence>